<evidence type="ECO:0000313" key="11">
    <source>
        <dbReference type="EMBL" id="MEQ2378621.1"/>
    </source>
</evidence>
<keyword evidence="3 10" id="KW-0808">Transferase</keyword>
<comment type="pathway">
    <text evidence="10">Lipid metabolism; phospholipid metabolism.</text>
</comment>
<feature type="transmembrane region" description="Helical" evidence="10">
    <location>
        <begin position="182"/>
        <end position="198"/>
    </location>
</feature>
<gene>
    <name evidence="10" type="primary">plsY</name>
    <name evidence="11" type="ORF">WMO14_01795</name>
</gene>
<comment type="subunit">
    <text evidence="10">Probably interacts with PlsX.</text>
</comment>
<dbReference type="Pfam" id="PF02660">
    <property type="entry name" value="G3P_acyltransf"/>
    <property type="match status" value="1"/>
</dbReference>
<evidence type="ECO:0000256" key="4">
    <source>
        <dbReference type="ARBA" id="ARBA00022692"/>
    </source>
</evidence>
<comment type="catalytic activity">
    <reaction evidence="10">
        <text>an acyl phosphate + sn-glycerol 3-phosphate = a 1-acyl-sn-glycero-3-phosphate + phosphate</text>
        <dbReference type="Rhea" id="RHEA:34075"/>
        <dbReference type="ChEBI" id="CHEBI:43474"/>
        <dbReference type="ChEBI" id="CHEBI:57597"/>
        <dbReference type="ChEBI" id="CHEBI:57970"/>
        <dbReference type="ChEBI" id="CHEBI:59918"/>
        <dbReference type="EC" id="2.3.1.275"/>
    </reaction>
</comment>
<keyword evidence="12" id="KW-1185">Reference proteome</keyword>
<reference evidence="11 12" key="1">
    <citation type="submission" date="2024-03" db="EMBL/GenBank/DDBJ databases">
        <title>Human intestinal bacterial collection.</title>
        <authorList>
            <person name="Pauvert C."/>
            <person name="Hitch T.C.A."/>
            <person name="Clavel T."/>
        </authorList>
    </citation>
    <scope>NUCLEOTIDE SEQUENCE [LARGE SCALE GENOMIC DNA]</scope>
    <source>
        <strain evidence="11 12">CLA-AA-H255</strain>
    </source>
</reference>
<sequence length="219" mass="24204">MLNRLICLILGYFIGAIIQTGFWIGKFNHIDIRDYGSGNAGTTNTMRTLGKKAGFITYFMDAFKSCITAIIIHFIYGSNSDISEMLLILYGGFGVVLGHNFPFYLGFKGGKGIAATSGLVISLILFPKYCFMFTIFGMVTFGLVTKFSRYVSLGSITGIIGFFIEFVIWGLVGWLPLNNNEFIEASIVVLLFVILGVARHSGNIKRLINGTERKIGEKK</sequence>
<dbReference type="RefSeq" id="WP_055306613.1">
    <property type="nucleotide sequence ID" value="NZ_DAWCMB010000082.1"/>
</dbReference>
<dbReference type="EC" id="2.3.1.275" evidence="10"/>
<comment type="subcellular location">
    <subcellularLocation>
        <location evidence="10">Cell membrane</location>
        <topology evidence="10">Multi-pass membrane protein</topology>
    </subcellularLocation>
</comment>
<keyword evidence="11" id="KW-0012">Acyltransferase</keyword>
<evidence type="ECO:0000256" key="9">
    <source>
        <dbReference type="ARBA" id="ARBA00023264"/>
    </source>
</evidence>
<dbReference type="InterPro" id="IPR003811">
    <property type="entry name" value="G3P_acylTferase_PlsY"/>
</dbReference>
<keyword evidence="4 10" id="KW-0812">Transmembrane</keyword>
<keyword evidence="2 10" id="KW-0444">Lipid biosynthesis</keyword>
<keyword evidence="1 10" id="KW-1003">Cell membrane</keyword>
<proteinExistence type="inferred from homology"/>
<protein>
    <recommendedName>
        <fullName evidence="10">Glycerol-3-phosphate acyltransferase</fullName>
    </recommendedName>
    <alternativeName>
        <fullName evidence="10">Acyl-PO4 G3P acyltransferase</fullName>
    </alternativeName>
    <alternativeName>
        <fullName evidence="10">Acyl-phosphate--glycerol-3-phosphate acyltransferase</fullName>
    </alternativeName>
    <alternativeName>
        <fullName evidence="10">G3P acyltransferase</fullName>
        <shortName evidence="10">GPAT</shortName>
        <ecNumber evidence="10">2.3.1.275</ecNumber>
    </alternativeName>
    <alternativeName>
        <fullName evidence="10">Lysophosphatidic acid synthase</fullName>
        <shortName evidence="10">LPA synthase</shortName>
    </alternativeName>
</protein>
<comment type="caution">
    <text evidence="11">The sequence shown here is derived from an EMBL/GenBank/DDBJ whole genome shotgun (WGS) entry which is preliminary data.</text>
</comment>
<evidence type="ECO:0000256" key="3">
    <source>
        <dbReference type="ARBA" id="ARBA00022679"/>
    </source>
</evidence>
<dbReference type="EMBL" id="JBBMER010000001">
    <property type="protein sequence ID" value="MEQ2378621.1"/>
    <property type="molecule type" value="Genomic_DNA"/>
</dbReference>
<keyword evidence="8 10" id="KW-0594">Phospholipid biosynthesis</keyword>
<feature type="transmembrane region" description="Helical" evidence="10">
    <location>
        <begin position="5"/>
        <end position="25"/>
    </location>
</feature>
<evidence type="ECO:0000256" key="8">
    <source>
        <dbReference type="ARBA" id="ARBA00023209"/>
    </source>
</evidence>
<keyword evidence="7 10" id="KW-0472">Membrane</keyword>
<feature type="transmembrane region" description="Helical" evidence="10">
    <location>
        <begin position="156"/>
        <end position="176"/>
    </location>
</feature>
<dbReference type="PANTHER" id="PTHR30309:SF0">
    <property type="entry name" value="GLYCEROL-3-PHOSPHATE ACYLTRANSFERASE-RELATED"/>
    <property type="match status" value="1"/>
</dbReference>
<feature type="transmembrane region" description="Helical" evidence="10">
    <location>
        <begin position="87"/>
        <end position="107"/>
    </location>
</feature>
<keyword evidence="6 10" id="KW-0443">Lipid metabolism</keyword>
<evidence type="ECO:0000313" key="12">
    <source>
        <dbReference type="Proteomes" id="UP001442364"/>
    </source>
</evidence>
<name>A0ABV1BW27_9FIRM</name>
<dbReference type="PANTHER" id="PTHR30309">
    <property type="entry name" value="INNER MEMBRANE PROTEIN YGIH"/>
    <property type="match status" value="1"/>
</dbReference>
<evidence type="ECO:0000256" key="5">
    <source>
        <dbReference type="ARBA" id="ARBA00022989"/>
    </source>
</evidence>
<evidence type="ECO:0000256" key="10">
    <source>
        <dbReference type="HAMAP-Rule" id="MF_01043"/>
    </source>
</evidence>
<evidence type="ECO:0000256" key="7">
    <source>
        <dbReference type="ARBA" id="ARBA00023136"/>
    </source>
</evidence>
<organism evidence="11 12">
    <name type="scientific">[Lactobacillus] rogosae</name>
    <dbReference type="NCBI Taxonomy" id="706562"/>
    <lineage>
        <taxon>Bacteria</taxon>
        <taxon>Bacillati</taxon>
        <taxon>Bacillota</taxon>
        <taxon>Clostridia</taxon>
        <taxon>Lachnospirales</taxon>
        <taxon>Lachnospiraceae</taxon>
        <taxon>Lachnospira</taxon>
    </lineage>
</organism>
<evidence type="ECO:0000256" key="2">
    <source>
        <dbReference type="ARBA" id="ARBA00022516"/>
    </source>
</evidence>
<accession>A0ABV1BW27</accession>
<feature type="transmembrane region" description="Helical" evidence="10">
    <location>
        <begin position="55"/>
        <end position="75"/>
    </location>
</feature>
<comment type="function">
    <text evidence="10">Catalyzes the transfer of an acyl group from acyl-phosphate (acyl-PO(4)) to glycerol-3-phosphate (G3P) to form lysophosphatidic acid (LPA). This enzyme utilizes acyl-phosphate as fatty acyl donor, but not acyl-CoA or acyl-ACP.</text>
</comment>
<dbReference type="HAMAP" id="MF_01043">
    <property type="entry name" value="PlsY"/>
    <property type="match status" value="1"/>
</dbReference>
<evidence type="ECO:0000256" key="1">
    <source>
        <dbReference type="ARBA" id="ARBA00022475"/>
    </source>
</evidence>
<keyword evidence="9 10" id="KW-1208">Phospholipid metabolism</keyword>
<dbReference type="SMART" id="SM01207">
    <property type="entry name" value="G3P_acyltransf"/>
    <property type="match status" value="1"/>
</dbReference>
<comment type="similarity">
    <text evidence="10">Belongs to the PlsY family.</text>
</comment>
<dbReference type="GO" id="GO:0016746">
    <property type="term" value="F:acyltransferase activity"/>
    <property type="evidence" value="ECO:0007669"/>
    <property type="project" value="UniProtKB-KW"/>
</dbReference>
<keyword evidence="5 10" id="KW-1133">Transmembrane helix</keyword>
<dbReference type="Proteomes" id="UP001442364">
    <property type="component" value="Unassembled WGS sequence"/>
</dbReference>
<feature type="transmembrane region" description="Helical" evidence="10">
    <location>
        <begin position="119"/>
        <end position="144"/>
    </location>
</feature>
<evidence type="ECO:0000256" key="6">
    <source>
        <dbReference type="ARBA" id="ARBA00023098"/>
    </source>
</evidence>